<dbReference type="OrthoDB" id="2582440at2"/>
<organism evidence="2 3">
    <name type="scientific">Bizionia myxarmorum</name>
    <dbReference type="NCBI Taxonomy" id="291186"/>
    <lineage>
        <taxon>Bacteria</taxon>
        <taxon>Pseudomonadati</taxon>
        <taxon>Bacteroidota</taxon>
        <taxon>Flavobacteriia</taxon>
        <taxon>Flavobacteriales</taxon>
        <taxon>Flavobacteriaceae</taxon>
        <taxon>Bizionia</taxon>
    </lineage>
</organism>
<dbReference type="NCBIfam" id="TIGR04183">
    <property type="entry name" value="Por_Secre_tail"/>
    <property type="match status" value="1"/>
</dbReference>
<protein>
    <submittedName>
        <fullName evidence="2">T9SS type A sorting domain-containing protein</fullName>
    </submittedName>
</protein>
<reference evidence="2 3" key="1">
    <citation type="submission" date="2019-08" db="EMBL/GenBank/DDBJ databases">
        <title>Genomes of Antarctic Bizionia species.</title>
        <authorList>
            <person name="Bowman J.P."/>
        </authorList>
    </citation>
    <scope>NUCLEOTIDE SEQUENCE [LARGE SCALE GENOMIC DNA]</scope>
    <source>
        <strain evidence="2 3">ADA-4</strain>
    </source>
</reference>
<comment type="caution">
    <text evidence="2">The sequence shown here is derived from an EMBL/GenBank/DDBJ whole genome shotgun (WGS) entry which is preliminary data.</text>
</comment>
<dbReference type="AlphaFoldDB" id="A0A5D0RHE8"/>
<evidence type="ECO:0000313" key="2">
    <source>
        <dbReference type="EMBL" id="TYB79914.1"/>
    </source>
</evidence>
<evidence type="ECO:0000256" key="1">
    <source>
        <dbReference type="ARBA" id="ARBA00022729"/>
    </source>
</evidence>
<gene>
    <name evidence="2" type="ORF">ES674_04665</name>
</gene>
<sequence>MANAQIVNKGILKISAGTDVYFQNAYTNAVAATHDSDGNLHLNHDFINNGTTVAAAGTTFFKSATNPLIELTGTSKKAIFYNLEINVTGTGKKGVLVADEFNLQVENAMNFQSGDLRLVGRSQLIQMHPGVNGNTVVSGKLLRDQKGTVSPYAYDYWSSPVNNGGTFALLGGKFDGTDSSLKPFNPTQIQFTTAREGLPSTVDVSGNVTTALTISSRWLYKYARGSGDYWEWIRLNSGSTLNPGEGYIMKGANTTLTPKQNYVFYGAPNNGDYSFEIFDGQEILLGNPYPSALNSEQFIGDNIDILQALYFWVDGGSNSHILSDYEGGYAVKNLTGQTLAYVPSEIANAGSADLVISLPFVPIGKGFFVKATSDGTIVFKNSQRVFEMEPARGANDKYVRIGYEGPEGFHRQLLLGFMPDSAADLNYNPGYDALQMMSRADDMFFIIENDAAKRYAIQGVDGFSEAMEFPIGLVMSGNGSHKFMLDAVENFEGIVYLKDNELDVTFNLSDSDYEINLLPGDYLNRFSIVFEPIYTLSNPETQISNVNVFYNGQEEIVVSNLNNLTVNAVTVYNMIGQQILAVTENLNKQNIIRIPFNQSNGVYLVVLKMNTGEKSTKIIKY</sequence>
<evidence type="ECO:0000313" key="3">
    <source>
        <dbReference type="Proteomes" id="UP000323720"/>
    </source>
</evidence>
<name>A0A5D0RHE8_9FLAO</name>
<dbReference type="Proteomes" id="UP000323720">
    <property type="component" value="Unassembled WGS sequence"/>
</dbReference>
<keyword evidence="1" id="KW-0732">Signal</keyword>
<dbReference type="InterPro" id="IPR026444">
    <property type="entry name" value="Secre_tail"/>
</dbReference>
<proteinExistence type="predicted"/>
<keyword evidence="3" id="KW-1185">Reference proteome</keyword>
<dbReference type="EMBL" id="VSKK01000001">
    <property type="protein sequence ID" value="TYB79914.1"/>
    <property type="molecule type" value="Genomic_DNA"/>
</dbReference>
<accession>A0A5D0RHE8</accession>